<sequence length="334" mass="39712">MISLIYFNTFMIFTKNLTICDMMDDAFALLPFLFILYFLTTRKKVTFPKLTGDYYYFPDVYIGVIEVTCNSPRTPALMKSWGNRFLEIFPSSSLKVVTFNKKTPYLLNNNKLFADYYLNISSKEKINYRIVFDLNYLSAQDFYDNTNIGWYIRTTYDCFIHLNNFQKMMRNLSLYYNPYKDVVMKGSYEDTFIHGGSGWILSRAAVQLYLRKRDKLERKYRQEPYGDDVNILHFVHLAHLMYNEVNDPRFVGWPVTDESYEEVIKNGFFSIQKTCDQNYSRKPPVTLNEVIFWHNGRQKNYVFPYGEKYINYAPSDIAIQFTVQHGSEFCRLLK</sequence>
<proteinExistence type="predicted"/>
<organism evidence="1 2">
    <name type="scientific">Tritrichomonas foetus</name>
    <dbReference type="NCBI Taxonomy" id="1144522"/>
    <lineage>
        <taxon>Eukaryota</taxon>
        <taxon>Metamonada</taxon>
        <taxon>Parabasalia</taxon>
        <taxon>Tritrichomonadida</taxon>
        <taxon>Tritrichomonadidae</taxon>
        <taxon>Tritrichomonas</taxon>
    </lineage>
</organism>
<dbReference type="Gene3D" id="3.90.550.50">
    <property type="match status" value="1"/>
</dbReference>
<keyword evidence="2" id="KW-1185">Reference proteome</keyword>
<name>A0A1J4KC80_9EUKA</name>
<dbReference type="Proteomes" id="UP000179807">
    <property type="component" value="Unassembled WGS sequence"/>
</dbReference>
<reference evidence="1" key="1">
    <citation type="submission" date="2016-10" db="EMBL/GenBank/DDBJ databases">
        <authorList>
            <person name="Benchimol M."/>
            <person name="Almeida L.G."/>
            <person name="Vasconcelos A.T."/>
            <person name="Perreira-Neves A."/>
            <person name="Rosa I.A."/>
            <person name="Tasca T."/>
            <person name="Bogo M.R."/>
            <person name="de Souza W."/>
        </authorList>
    </citation>
    <scope>NUCLEOTIDE SEQUENCE [LARGE SCALE GENOMIC DNA]</scope>
    <source>
        <strain evidence="1">K</strain>
    </source>
</reference>
<evidence type="ECO:0000313" key="1">
    <source>
        <dbReference type="EMBL" id="OHT09023.1"/>
    </source>
</evidence>
<gene>
    <name evidence="1" type="ORF">TRFO_22171</name>
</gene>
<dbReference type="VEuPathDB" id="TrichDB:TRFO_22171"/>
<dbReference type="RefSeq" id="XP_068362159.1">
    <property type="nucleotide sequence ID" value="XM_068502405.1"/>
</dbReference>
<dbReference type="OrthoDB" id="414175at2759"/>
<dbReference type="AlphaFoldDB" id="A0A1J4KC80"/>
<accession>A0A1J4KC80</accession>
<comment type="caution">
    <text evidence="1">The sequence shown here is derived from an EMBL/GenBank/DDBJ whole genome shotgun (WGS) entry which is preliminary data.</text>
</comment>
<protein>
    <submittedName>
        <fullName evidence="1">Uncharacterized protein</fullName>
    </submittedName>
</protein>
<dbReference type="EMBL" id="MLAK01000650">
    <property type="protein sequence ID" value="OHT09023.1"/>
    <property type="molecule type" value="Genomic_DNA"/>
</dbReference>
<evidence type="ECO:0000313" key="2">
    <source>
        <dbReference type="Proteomes" id="UP000179807"/>
    </source>
</evidence>
<dbReference type="GeneID" id="94837109"/>